<dbReference type="GO" id="GO:0016020">
    <property type="term" value="C:membrane"/>
    <property type="evidence" value="ECO:0007669"/>
    <property type="project" value="UniProtKB-SubCell"/>
</dbReference>
<evidence type="ECO:0000256" key="1">
    <source>
        <dbReference type="ARBA" id="ARBA00004141"/>
    </source>
</evidence>
<evidence type="ECO:0000256" key="5">
    <source>
        <dbReference type="SAM" id="Phobius"/>
    </source>
</evidence>
<feature type="transmembrane region" description="Helical" evidence="5">
    <location>
        <begin position="127"/>
        <end position="152"/>
    </location>
</feature>
<dbReference type="PRINTS" id="PR01840">
    <property type="entry name" value="TATCFAMILY"/>
</dbReference>
<evidence type="ECO:0000256" key="2">
    <source>
        <dbReference type="ARBA" id="ARBA00022692"/>
    </source>
</evidence>
<protein>
    <submittedName>
        <fullName evidence="6">Twin-arginine translocase subunit TatC</fullName>
    </submittedName>
</protein>
<feature type="transmembrane region" description="Helical" evidence="5">
    <location>
        <begin position="237"/>
        <end position="257"/>
    </location>
</feature>
<dbReference type="Pfam" id="PF00902">
    <property type="entry name" value="TatC"/>
    <property type="match status" value="1"/>
</dbReference>
<gene>
    <name evidence="6" type="ORF">ACFQE1_15205</name>
</gene>
<dbReference type="InterPro" id="IPR002033">
    <property type="entry name" value="TatC"/>
</dbReference>
<feature type="transmembrane region" description="Helical" evidence="5">
    <location>
        <begin position="277"/>
        <end position="295"/>
    </location>
</feature>
<feature type="transmembrane region" description="Helical" evidence="5">
    <location>
        <begin position="172"/>
        <end position="194"/>
    </location>
</feature>
<proteinExistence type="inferred from homology"/>
<keyword evidence="3 5" id="KW-1133">Transmembrane helix</keyword>
<feature type="non-terminal residue" evidence="6">
    <location>
        <position position="363"/>
    </location>
</feature>
<feature type="transmembrane region" description="Helical" evidence="5">
    <location>
        <begin position="329"/>
        <end position="353"/>
    </location>
</feature>
<dbReference type="EMBL" id="JBHSWU010000653">
    <property type="protein sequence ID" value="MFC6725690.1"/>
    <property type="molecule type" value="Genomic_DNA"/>
</dbReference>
<dbReference type="AlphaFoldDB" id="A0ABD5S249"/>
<comment type="subcellular location">
    <subcellularLocation>
        <location evidence="1">Membrane</location>
        <topology evidence="1">Multi-pass membrane protein</topology>
    </subcellularLocation>
</comment>
<dbReference type="PANTHER" id="PTHR30371">
    <property type="entry name" value="SEC-INDEPENDENT PROTEIN TRANSLOCASE PROTEIN TATC"/>
    <property type="match status" value="1"/>
</dbReference>
<comment type="caution">
    <text evidence="6">The sequence shown here is derived from an EMBL/GenBank/DDBJ whole genome shotgun (WGS) entry which is preliminary data.</text>
</comment>
<evidence type="ECO:0000256" key="4">
    <source>
        <dbReference type="ARBA" id="ARBA00023136"/>
    </source>
</evidence>
<organism evidence="6 7">
    <name type="scientific">Halobium palmae</name>
    <dbReference type="NCBI Taxonomy" id="1776492"/>
    <lineage>
        <taxon>Archaea</taxon>
        <taxon>Methanobacteriati</taxon>
        <taxon>Methanobacteriota</taxon>
        <taxon>Stenosarchaea group</taxon>
        <taxon>Halobacteria</taxon>
        <taxon>Halobacteriales</taxon>
        <taxon>Haloferacaceae</taxon>
        <taxon>Halobium</taxon>
    </lineage>
</organism>
<evidence type="ECO:0000313" key="7">
    <source>
        <dbReference type="Proteomes" id="UP001596328"/>
    </source>
</evidence>
<feature type="transmembrane region" description="Helical" evidence="5">
    <location>
        <begin position="214"/>
        <end position="231"/>
    </location>
</feature>
<evidence type="ECO:0000256" key="3">
    <source>
        <dbReference type="ARBA" id="ARBA00022989"/>
    </source>
</evidence>
<reference evidence="6 7" key="1">
    <citation type="journal article" date="2019" name="Int. J. Syst. Evol. Microbiol.">
        <title>The Global Catalogue of Microorganisms (GCM) 10K type strain sequencing project: providing services to taxonomists for standard genome sequencing and annotation.</title>
        <authorList>
            <consortium name="The Broad Institute Genomics Platform"/>
            <consortium name="The Broad Institute Genome Sequencing Center for Infectious Disease"/>
            <person name="Wu L."/>
            <person name="Ma J."/>
        </authorList>
    </citation>
    <scope>NUCLEOTIDE SEQUENCE [LARGE SCALE GENOMIC DNA]</scope>
    <source>
        <strain evidence="6 7">NBRC 111368</strain>
    </source>
</reference>
<keyword evidence="4 5" id="KW-0472">Membrane</keyword>
<dbReference type="Proteomes" id="UP001596328">
    <property type="component" value="Unassembled WGS sequence"/>
</dbReference>
<evidence type="ECO:0000313" key="6">
    <source>
        <dbReference type="EMBL" id="MFC6725690.1"/>
    </source>
</evidence>
<keyword evidence="7" id="KW-1185">Reference proteome</keyword>
<dbReference type="HAMAP" id="MF_00902">
    <property type="entry name" value="TatC"/>
    <property type="match status" value="1"/>
</dbReference>
<dbReference type="PANTHER" id="PTHR30371:SF0">
    <property type="entry name" value="SEC-INDEPENDENT PROTEIN TRANSLOCASE PROTEIN TATC, CHLOROPLASTIC-RELATED"/>
    <property type="match status" value="1"/>
</dbReference>
<accession>A0ABD5S249</accession>
<sequence>MSSALDDDTRRAIDEGRATAGAMLRSAQKDLQKVFVVFLIGFLGCFYALRLYVWSFLRNVTISQMDASTVGEFEIIAQTPFDVLLLQAKISLVTGIIVAIPIFLYFARQPLRDRGLWPQSPVAPWKVVAIVLAAIVLFLAGMAYGYLLFFPLMFEFLAGNALSAGFKPRYSIVMWAQFIFLLTVSFGLAAQMPLGMTGLSYTEIVPYETFREKWRYAVVAIFVFGAVFSPPDPFTQIMWAVPLLVLYAFSLYLSKVVVTARRGSDAVDLRASAVERWNVIVGAFAVGVAAVYLFYTRGGVPAVNDLLGSVGSSFRLYEVPLPTAALSPLASILVAGAALGALFAFVALLYVAYRAIDDGSPGA</sequence>
<feature type="transmembrane region" description="Helical" evidence="5">
    <location>
        <begin position="34"/>
        <end position="53"/>
    </location>
</feature>
<keyword evidence="2 5" id="KW-0812">Transmembrane</keyword>
<feature type="transmembrane region" description="Helical" evidence="5">
    <location>
        <begin position="90"/>
        <end position="107"/>
    </location>
</feature>
<name>A0ABD5S249_9EURY</name>